<dbReference type="GO" id="GO:0106274">
    <property type="term" value="F:NAD+-protein-arginine ADP-ribosyltransferase activity"/>
    <property type="evidence" value="ECO:0007669"/>
    <property type="project" value="UniProtKB-EC"/>
</dbReference>
<feature type="compositionally biased region" description="Polar residues" evidence="7">
    <location>
        <begin position="311"/>
        <end position="320"/>
    </location>
</feature>
<name>A0A6B2KZS0_9EUKA</name>
<dbReference type="Pfam" id="PF13516">
    <property type="entry name" value="LRR_6"/>
    <property type="match status" value="2"/>
</dbReference>
<dbReference type="Gene3D" id="3.80.10.10">
    <property type="entry name" value="Ribonuclease Inhibitor"/>
    <property type="match status" value="1"/>
</dbReference>
<feature type="region of interest" description="Disordered" evidence="7">
    <location>
        <begin position="129"/>
        <end position="152"/>
    </location>
</feature>
<evidence type="ECO:0000256" key="3">
    <source>
        <dbReference type="ARBA" id="ARBA00022679"/>
    </source>
</evidence>
<dbReference type="GO" id="GO:0016779">
    <property type="term" value="F:nucleotidyltransferase activity"/>
    <property type="evidence" value="ECO:0007669"/>
    <property type="project" value="UniProtKB-KW"/>
</dbReference>
<dbReference type="EMBL" id="GIBP01001247">
    <property type="protein sequence ID" value="NDV30216.1"/>
    <property type="molecule type" value="Transcribed_RNA"/>
</dbReference>
<dbReference type="PANTHER" id="PTHR24113:SF15">
    <property type="entry name" value="NACHT DOMAIN-CONTAINING PROTEIN"/>
    <property type="match status" value="1"/>
</dbReference>
<dbReference type="InterPro" id="IPR013761">
    <property type="entry name" value="SAM/pointed_sf"/>
</dbReference>
<comment type="catalytic activity">
    <reaction evidence="5 6">
        <text>L-arginyl-[protein] + NAD(+) = N(omega)-(ADP-D-ribosyl)-L-arginyl-[protein] + nicotinamide + H(+)</text>
        <dbReference type="Rhea" id="RHEA:19149"/>
        <dbReference type="Rhea" id="RHEA-COMP:10532"/>
        <dbReference type="Rhea" id="RHEA-COMP:15087"/>
        <dbReference type="ChEBI" id="CHEBI:15378"/>
        <dbReference type="ChEBI" id="CHEBI:17154"/>
        <dbReference type="ChEBI" id="CHEBI:29965"/>
        <dbReference type="ChEBI" id="CHEBI:57540"/>
        <dbReference type="ChEBI" id="CHEBI:142554"/>
        <dbReference type="EC" id="2.4.2.31"/>
    </reaction>
</comment>
<keyword evidence="4" id="KW-0548">Nucleotidyltransferase</keyword>
<keyword evidence="6" id="KW-0520">NAD</keyword>
<evidence type="ECO:0000256" key="7">
    <source>
        <dbReference type="SAM" id="MobiDB-lite"/>
    </source>
</evidence>
<dbReference type="InterPro" id="IPR001611">
    <property type="entry name" value="Leu-rich_rpt"/>
</dbReference>
<reference evidence="9" key="1">
    <citation type="journal article" date="2020" name="J. Eukaryot. Microbiol.">
        <title>De novo Sequencing, Assembly and Annotation of the Transcriptome for the Free-Living Testate Amoeba Arcella intermedia.</title>
        <authorList>
            <person name="Ribeiro G.M."/>
            <person name="Porfirio-Sousa A.L."/>
            <person name="Maurer-Alcala X.X."/>
            <person name="Katz L.A."/>
            <person name="Lahr D.J.G."/>
        </authorList>
    </citation>
    <scope>NUCLEOTIDE SEQUENCE</scope>
</reference>
<dbReference type="Pfam" id="PF01129">
    <property type="entry name" value="ART"/>
    <property type="match status" value="1"/>
</dbReference>
<dbReference type="AlphaFoldDB" id="A0A6B2KZS0"/>
<dbReference type="GO" id="GO:0005634">
    <property type="term" value="C:nucleus"/>
    <property type="evidence" value="ECO:0007669"/>
    <property type="project" value="TreeGrafter"/>
</dbReference>
<dbReference type="Gene3D" id="3.90.176.10">
    <property type="entry name" value="Toxin ADP-ribosyltransferase, Chain A, domain 1"/>
    <property type="match status" value="1"/>
</dbReference>
<evidence type="ECO:0000256" key="2">
    <source>
        <dbReference type="ARBA" id="ARBA00022676"/>
    </source>
</evidence>
<protein>
    <recommendedName>
        <fullName evidence="6">NAD(P)(+)--arginine ADP-ribosyltransferase</fullName>
        <ecNumber evidence="6">2.4.2.31</ecNumber>
    </recommendedName>
    <alternativeName>
        <fullName evidence="6">Mono(ADP-ribosyl)transferase</fullName>
    </alternativeName>
</protein>
<keyword evidence="6" id="KW-0521">NADP</keyword>
<evidence type="ECO:0000313" key="9">
    <source>
        <dbReference type="EMBL" id="NDV30216.1"/>
    </source>
</evidence>
<dbReference type="InterPro" id="IPR001660">
    <property type="entry name" value="SAM"/>
</dbReference>
<sequence length="542" mass="62262">MTILNLGCNEIGKEGVQFLSEAIKLNSSLTSLNLHVNLFGNEGAQFISEAIKVNSSLTELDIQLTSIGKSGVQFISEALKHNSSLTDIAIHIDDFVGKEELISSVNERLLFNYNRKNEVNQKDRTIKYSSELTQQTPNPRPNFNTQEKLQPSNLPLQKSSRLKEEIPTNQQEQVKQIPFQRPITLLEQPQIPTKQPTINGNQEVSPFQKQEEVKQVESQSNTYIDQLTSWFNSLTLREDEKNHYLKLFLDQGLDDLSIIVDLEEKEFNDLFSTTISFGHRKKIWNSILQLKDKNSQPKQEHTTRSDRRNESPTSNSQPGSNFLKFIPTAPTDKQSIINSLNQWSSLHPLDSSTLIQNEINYRSENLSKSLNINEETSLALTLLWLYTLEGWPYKRMNELLRSDSINIQYLAPLMNMLIHSSDILQHDSNYFYHGVVYRSTRLSEKNLSFYQVNTRFIWRAFTSSTTTMEPSGKFGDILFQITIPEKFKKFAINVQLVSDYPDEEEILLLPNVGYIVEAVESTTSPNVYRCIIKITVSWVCFT</sequence>
<dbReference type="SMART" id="SM00368">
    <property type="entry name" value="LRR_RI"/>
    <property type="match status" value="3"/>
</dbReference>
<dbReference type="PROSITE" id="PS51996">
    <property type="entry name" value="TR_MART"/>
    <property type="match status" value="1"/>
</dbReference>
<evidence type="ECO:0000256" key="5">
    <source>
        <dbReference type="ARBA" id="ARBA00047597"/>
    </source>
</evidence>
<evidence type="ECO:0000256" key="4">
    <source>
        <dbReference type="ARBA" id="ARBA00022695"/>
    </source>
</evidence>
<dbReference type="EC" id="2.4.2.31" evidence="6"/>
<dbReference type="SMART" id="SM00454">
    <property type="entry name" value="SAM"/>
    <property type="match status" value="1"/>
</dbReference>
<dbReference type="GO" id="GO:0005096">
    <property type="term" value="F:GTPase activator activity"/>
    <property type="evidence" value="ECO:0007669"/>
    <property type="project" value="InterPro"/>
</dbReference>
<dbReference type="InterPro" id="IPR032675">
    <property type="entry name" value="LRR_dom_sf"/>
</dbReference>
<accession>A0A6B2KZS0</accession>
<comment type="similarity">
    <text evidence="1 6">Belongs to the Arg-specific ADP-ribosyltransferase family.</text>
</comment>
<dbReference type="PROSITE" id="PS50105">
    <property type="entry name" value="SAM_DOMAIN"/>
    <property type="match status" value="1"/>
</dbReference>
<keyword evidence="2 6" id="KW-0328">Glycosyltransferase</keyword>
<dbReference type="SUPFAM" id="SSF47769">
    <property type="entry name" value="SAM/Pointed domain"/>
    <property type="match status" value="1"/>
</dbReference>
<dbReference type="Gene3D" id="1.10.150.50">
    <property type="entry name" value="Transcription Factor, Ets-1"/>
    <property type="match status" value="1"/>
</dbReference>
<feature type="region of interest" description="Disordered" evidence="7">
    <location>
        <begin position="292"/>
        <end position="322"/>
    </location>
</feature>
<dbReference type="InterPro" id="IPR000768">
    <property type="entry name" value="ART"/>
</dbReference>
<proteinExistence type="inferred from homology"/>
<keyword evidence="3 6" id="KW-0808">Transferase</keyword>
<feature type="domain" description="SAM" evidence="8">
    <location>
        <begin position="222"/>
        <end position="293"/>
    </location>
</feature>
<dbReference type="SUPFAM" id="SSF52047">
    <property type="entry name" value="RNI-like"/>
    <property type="match status" value="1"/>
</dbReference>
<dbReference type="GO" id="GO:0031267">
    <property type="term" value="F:small GTPase binding"/>
    <property type="evidence" value="ECO:0007669"/>
    <property type="project" value="TreeGrafter"/>
</dbReference>
<dbReference type="SUPFAM" id="SSF56399">
    <property type="entry name" value="ADP-ribosylation"/>
    <property type="match status" value="1"/>
</dbReference>
<organism evidence="9">
    <name type="scientific">Arcella intermedia</name>
    <dbReference type="NCBI Taxonomy" id="1963864"/>
    <lineage>
        <taxon>Eukaryota</taxon>
        <taxon>Amoebozoa</taxon>
        <taxon>Tubulinea</taxon>
        <taxon>Elardia</taxon>
        <taxon>Arcellinida</taxon>
        <taxon>Sphaerothecina</taxon>
        <taxon>Arcellidae</taxon>
        <taxon>Arcella</taxon>
    </lineage>
</organism>
<dbReference type="GO" id="GO:0006913">
    <property type="term" value="P:nucleocytoplasmic transport"/>
    <property type="evidence" value="ECO:0007669"/>
    <property type="project" value="TreeGrafter"/>
</dbReference>
<dbReference type="PANTHER" id="PTHR24113">
    <property type="entry name" value="RAN GTPASE-ACTIVATING PROTEIN 1"/>
    <property type="match status" value="1"/>
</dbReference>
<dbReference type="GO" id="GO:0048471">
    <property type="term" value="C:perinuclear region of cytoplasm"/>
    <property type="evidence" value="ECO:0007669"/>
    <property type="project" value="TreeGrafter"/>
</dbReference>
<evidence type="ECO:0000259" key="8">
    <source>
        <dbReference type="PROSITE" id="PS50105"/>
    </source>
</evidence>
<feature type="compositionally biased region" description="Basic and acidic residues" evidence="7">
    <location>
        <begin position="292"/>
        <end position="310"/>
    </location>
</feature>
<evidence type="ECO:0000256" key="1">
    <source>
        <dbReference type="ARBA" id="ARBA00009558"/>
    </source>
</evidence>
<dbReference type="GO" id="GO:0005829">
    <property type="term" value="C:cytosol"/>
    <property type="evidence" value="ECO:0007669"/>
    <property type="project" value="TreeGrafter"/>
</dbReference>
<dbReference type="InterPro" id="IPR027038">
    <property type="entry name" value="RanGap"/>
</dbReference>
<evidence type="ECO:0000256" key="6">
    <source>
        <dbReference type="RuleBase" id="RU361228"/>
    </source>
</evidence>